<comment type="subcellular location">
    <subcellularLocation>
        <location evidence="1">Membrane</location>
        <topology evidence="1">Multi-pass membrane protein</topology>
    </subcellularLocation>
</comment>
<dbReference type="eggNOG" id="KOG3088">
    <property type="taxonomic scope" value="Eukaryota"/>
</dbReference>
<dbReference type="OMA" id="NMVACIF"/>
<evidence type="ECO:0000256" key="6">
    <source>
        <dbReference type="SAM" id="Phobius"/>
    </source>
</evidence>
<dbReference type="AlphaFoldDB" id="G7E888"/>
<evidence type="ECO:0000256" key="3">
    <source>
        <dbReference type="ARBA" id="ARBA00022989"/>
    </source>
</evidence>
<keyword evidence="3 6" id="KW-1133">Transmembrane helix</keyword>
<keyword evidence="2 6" id="KW-0812">Transmembrane</keyword>
<dbReference type="HOGENOM" id="CLU_066546_2_0_1"/>
<feature type="compositionally biased region" description="Basic and acidic residues" evidence="5">
    <location>
        <begin position="20"/>
        <end position="38"/>
    </location>
</feature>
<feature type="compositionally biased region" description="Polar residues" evidence="5">
    <location>
        <begin position="99"/>
        <end position="109"/>
    </location>
</feature>
<comment type="caution">
    <text evidence="7">The sequence shown here is derived from an EMBL/GenBank/DDBJ whole genome shotgun (WGS) entry which is preliminary data.</text>
</comment>
<proteinExistence type="predicted"/>
<feature type="compositionally biased region" description="Basic and acidic residues" evidence="5">
    <location>
        <begin position="72"/>
        <end position="87"/>
    </location>
</feature>
<evidence type="ECO:0008006" key="9">
    <source>
        <dbReference type="Google" id="ProtNLM"/>
    </source>
</evidence>
<dbReference type="GO" id="GO:0015031">
    <property type="term" value="P:protein transport"/>
    <property type="evidence" value="ECO:0007669"/>
    <property type="project" value="InterPro"/>
</dbReference>
<gene>
    <name evidence="7" type="primary">Mo05737</name>
    <name evidence="7" type="ORF">E5Q_05737</name>
</gene>
<sequence length="337" mass="38480">MTCQSIWQSTRVSNKCRQWSGEDKAQHGDRLRPRRLNEDSSVSVVMSNPFADPQRGQAQALDSNPFEDPDDERGYDRADGEDDKQTLDEASTYDLPYSAGTQTRPSGSDTARRLEEIKRREAELAERESHLEQRQEHIRIHGRNNWPFFYPLIFHDIDQEIPKESRATVLTMYRIWLLLLVVLVLNLVGCILLLVAGQPDGIHDLIGAITYIIFIPPLSFLLWYRVLYNALQKELSVYYYVFFFFGGWHALFSIYMLLGIRSTGSAGLLNTILALTDVKIVSGIFGVLATAGWALETGGIVFEYLRILKHHRTKGHSIDAARAEIAVHGFRRYFTRG</sequence>
<dbReference type="GO" id="GO:0032588">
    <property type="term" value="C:trans-Golgi network membrane"/>
    <property type="evidence" value="ECO:0007669"/>
    <property type="project" value="TreeGrafter"/>
</dbReference>
<feature type="transmembrane region" description="Helical" evidence="6">
    <location>
        <begin position="175"/>
        <end position="196"/>
    </location>
</feature>
<dbReference type="PANTHER" id="PTHR10687">
    <property type="entry name" value="SECRETORY CARRIER-ASSOCIATED MEMBRANE PROTEIN SCAMP"/>
    <property type="match status" value="1"/>
</dbReference>
<reference evidence="7 8" key="1">
    <citation type="journal article" date="2011" name="J. Gen. Appl. Microbiol.">
        <title>Draft genome sequencing of the enigmatic basidiomycete Mixia osmundae.</title>
        <authorList>
            <person name="Nishida H."/>
            <person name="Nagatsuka Y."/>
            <person name="Sugiyama J."/>
        </authorList>
    </citation>
    <scope>NUCLEOTIDE SEQUENCE [LARGE SCALE GENOMIC DNA]</scope>
    <source>
        <strain evidence="8">CBS 9802 / IAM 14324 / JCM 22182 / KY 12970</strain>
    </source>
</reference>
<dbReference type="Pfam" id="PF04144">
    <property type="entry name" value="SCAMP"/>
    <property type="match status" value="1"/>
</dbReference>
<organism evidence="7 8">
    <name type="scientific">Mixia osmundae (strain CBS 9802 / IAM 14324 / JCM 22182 / KY 12970)</name>
    <dbReference type="NCBI Taxonomy" id="764103"/>
    <lineage>
        <taxon>Eukaryota</taxon>
        <taxon>Fungi</taxon>
        <taxon>Dikarya</taxon>
        <taxon>Basidiomycota</taxon>
        <taxon>Pucciniomycotina</taxon>
        <taxon>Mixiomycetes</taxon>
        <taxon>Mixiales</taxon>
        <taxon>Mixiaceae</taxon>
        <taxon>Mixia</taxon>
    </lineage>
</organism>
<evidence type="ECO:0000256" key="2">
    <source>
        <dbReference type="ARBA" id="ARBA00022692"/>
    </source>
</evidence>
<protein>
    <recommendedName>
        <fullName evidence="9">Secretory carrier-associated membrane protein</fullName>
    </recommendedName>
</protein>
<dbReference type="InterPro" id="IPR007273">
    <property type="entry name" value="SCAMP"/>
</dbReference>
<evidence type="ECO:0000256" key="4">
    <source>
        <dbReference type="ARBA" id="ARBA00023136"/>
    </source>
</evidence>
<reference evidence="7 8" key="2">
    <citation type="journal article" date="2012" name="Open Biol.">
        <title>Characteristics of nucleosomes and linker DNA regions on the genome of the basidiomycete Mixia osmundae revealed by mono- and dinucleosome mapping.</title>
        <authorList>
            <person name="Nishida H."/>
            <person name="Kondo S."/>
            <person name="Matsumoto T."/>
            <person name="Suzuki Y."/>
            <person name="Yoshikawa H."/>
            <person name="Taylor T.D."/>
            <person name="Sugiyama J."/>
        </authorList>
    </citation>
    <scope>NUCLEOTIDE SEQUENCE [LARGE SCALE GENOMIC DNA]</scope>
    <source>
        <strain evidence="8">CBS 9802 / IAM 14324 / JCM 22182 / KY 12970</strain>
    </source>
</reference>
<feature type="region of interest" description="Disordered" evidence="5">
    <location>
        <begin position="14"/>
        <end position="112"/>
    </location>
</feature>
<dbReference type="Proteomes" id="UP000009131">
    <property type="component" value="Unassembled WGS sequence"/>
</dbReference>
<evidence type="ECO:0000313" key="7">
    <source>
        <dbReference type="EMBL" id="GAA99048.1"/>
    </source>
</evidence>
<feature type="transmembrane region" description="Helical" evidence="6">
    <location>
        <begin position="280"/>
        <end position="305"/>
    </location>
</feature>
<evidence type="ECO:0000313" key="8">
    <source>
        <dbReference type="Proteomes" id="UP000009131"/>
    </source>
</evidence>
<dbReference type="OrthoDB" id="242866at2759"/>
<dbReference type="PANTHER" id="PTHR10687:SF90">
    <property type="entry name" value="SECRETORY CARRIER MEMBRANE PROTEIN"/>
    <property type="match status" value="1"/>
</dbReference>
<dbReference type="InParanoid" id="G7E888"/>
<dbReference type="GO" id="GO:0055038">
    <property type="term" value="C:recycling endosome membrane"/>
    <property type="evidence" value="ECO:0007669"/>
    <property type="project" value="TreeGrafter"/>
</dbReference>
<evidence type="ECO:0000256" key="1">
    <source>
        <dbReference type="ARBA" id="ARBA00004141"/>
    </source>
</evidence>
<name>G7E888_MIXOS</name>
<accession>G7E888</accession>
<feature type="transmembrane region" description="Helical" evidence="6">
    <location>
        <begin position="238"/>
        <end position="260"/>
    </location>
</feature>
<dbReference type="RefSeq" id="XP_014565106.1">
    <property type="nucleotide sequence ID" value="XM_014709620.1"/>
</dbReference>
<evidence type="ECO:0000256" key="5">
    <source>
        <dbReference type="SAM" id="MobiDB-lite"/>
    </source>
</evidence>
<dbReference type="EMBL" id="BABT02000177">
    <property type="protein sequence ID" value="GAA99048.1"/>
    <property type="molecule type" value="Genomic_DNA"/>
</dbReference>
<keyword evidence="8" id="KW-1185">Reference proteome</keyword>
<keyword evidence="4 6" id="KW-0472">Membrane</keyword>
<feature type="transmembrane region" description="Helical" evidence="6">
    <location>
        <begin position="208"/>
        <end position="226"/>
    </location>
</feature>